<sequence>MSSSEKRRCSSKRNPACSLEFSLIGTKCYHFSNEATNWDEAYYDCLGKNSSLAILSNAKEEKYLRNFLKRHYRAFGEKNRWIGGKFDWKNDQWVWAETGEKLSYRAFAKSPPKDKRLLQWTCIVMDSSRKNKWTFKSCMQRNNYICQKQPRHSIRIRKKFNIRICKRSASQLNENQKKKCLKLVGGYGGKNFQIFQHRSYKHQNQLRII</sequence>
<comment type="caution">
    <text evidence="2">The sequence shown here is derived from an EMBL/GenBank/DDBJ whole genome shotgun (WGS) entry which is preliminary data.</text>
</comment>
<organism evidence="2 3">
    <name type="scientific">Henosepilachna vigintioctopunctata</name>
    <dbReference type="NCBI Taxonomy" id="420089"/>
    <lineage>
        <taxon>Eukaryota</taxon>
        <taxon>Metazoa</taxon>
        <taxon>Ecdysozoa</taxon>
        <taxon>Arthropoda</taxon>
        <taxon>Hexapoda</taxon>
        <taxon>Insecta</taxon>
        <taxon>Pterygota</taxon>
        <taxon>Neoptera</taxon>
        <taxon>Endopterygota</taxon>
        <taxon>Coleoptera</taxon>
        <taxon>Polyphaga</taxon>
        <taxon>Cucujiformia</taxon>
        <taxon>Coccinelloidea</taxon>
        <taxon>Coccinellidae</taxon>
        <taxon>Epilachninae</taxon>
        <taxon>Epilachnini</taxon>
        <taxon>Henosepilachna</taxon>
    </lineage>
</organism>
<gene>
    <name evidence="2" type="ORF">WA026_003395</name>
</gene>
<dbReference type="InterPro" id="IPR001304">
    <property type="entry name" value="C-type_lectin-like"/>
</dbReference>
<dbReference type="InterPro" id="IPR050828">
    <property type="entry name" value="C-type_lectin/matrix_domain"/>
</dbReference>
<evidence type="ECO:0000259" key="1">
    <source>
        <dbReference type="PROSITE" id="PS50041"/>
    </source>
</evidence>
<dbReference type="AlphaFoldDB" id="A0AAW1TJF4"/>
<dbReference type="EMBL" id="JARQZJ010000001">
    <property type="protein sequence ID" value="KAK9869648.1"/>
    <property type="molecule type" value="Genomic_DNA"/>
</dbReference>
<dbReference type="PANTHER" id="PTHR45710">
    <property type="entry name" value="C-TYPE LECTIN DOMAIN-CONTAINING PROTEIN 180"/>
    <property type="match status" value="1"/>
</dbReference>
<accession>A0AAW1TJF4</accession>
<dbReference type="PANTHER" id="PTHR45710:SF26">
    <property type="entry name" value="RH26557P"/>
    <property type="match status" value="1"/>
</dbReference>
<dbReference type="InterPro" id="IPR016186">
    <property type="entry name" value="C-type_lectin-like/link_sf"/>
</dbReference>
<dbReference type="SMART" id="SM00034">
    <property type="entry name" value="CLECT"/>
    <property type="match status" value="1"/>
</dbReference>
<dbReference type="PROSITE" id="PS50041">
    <property type="entry name" value="C_TYPE_LECTIN_2"/>
    <property type="match status" value="1"/>
</dbReference>
<dbReference type="Proteomes" id="UP001431783">
    <property type="component" value="Unassembled WGS sequence"/>
</dbReference>
<dbReference type="Pfam" id="PF00059">
    <property type="entry name" value="Lectin_C"/>
    <property type="match status" value="1"/>
</dbReference>
<protein>
    <recommendedName>
        <fullName evidence="1">C-type lectin domain-containing protein</fullName>
    </recommendedName>
</protein>
<feature type="domain" description="C-type lectin" evidence="1">
    <location>
        <begin position="24"/>
        <end position="147"/>
    </location>
</feature>
<keyword evidence="3" id="KW-1185">Reference proteome</keyword>
<dbReference type="InterPro" id="IPR016187">
    <property type="entry name" value="CTDL_fold"/>
</dbReference>
<dbReference type="Gene3D" id="3.10.100.10">
    <property type="entry name" value="Mannose-Binding Protein A, subunit A"/>
    <property type="match status" value="1"/>
</dbReference>
<proteinExistence type="predicted"/>
<dbReference type="SUPFAM" id="SSF56436">
    <property type="entry name" value="C-type lectin-like"/>
    <property type="match status" value="1"/>
</dbReference>
<name>A0AAW1TJF4_9CUCU</name>
<evidence type="ECO:0000313" key="3">
    <source>
        <dbReference type="Proteomes" id="UP001431783"/>
    </source>
</evidence>
<evidence type="ECO:0000313" key="2">
    <source>
        <dbReference type="EMBL" id="KAK9869648.1"/>
    </source>
</evidence>
<reference evidence="2 3" key="1">
    <citation type="submission" date="2023-03" db="EMBL/GenBank/DDBJ databases">
        <title>Genome insight into feeding habits of ladybird beetles.</title>
        <authorList>
            <person name="Li H.-S."/>
            <person name="Huang Y.-H."/>
            <person name="Pang H."/>
        </authorList>
    </citation>
    <scope>NUCLEOTIDE SEQUENCE [LARGE SCALE GENOMIC DNA]</scope>
    <source>
        <strain evidence="2">SYSU_2023b</strain>
        <tissue evidence="2">Whole body</tissue>
    </source>
</reference>
<dbReference type="CDD" id="cd00037">
    <property type="entry name" value="CLECT"/>
    <property type="match status" value="1"/>
</dbReference>